<evidence type="ECO:0000256" key="5">
    <source>
        <dbReference type="ARBA" id="ARBA00022927"/>
    </source>
</evidence>
<comment type="function">
    <text evidence="9">Part of the twin-arginine translocation (Tat) system that transports large folded proteins containing a characteristic twin-arginine motif in their signal peptide across membranes. TatA could form the protein-conducting channel of the Tat system.</text>
</comment>
<dbReference type="HAMAP" id="MF_00236">
    <property type="entry name" value="TatA_E"/>
    <property type="match status" value="1"/>
</dbReference>
<dbReference type="PANTHER" id="PTHR42982">
    <property type="entry name" value="SEC-INDEPENDENT PROTEIN TRANSLOCASE PROTEIN TATA"/>
    <property type="match status" value="1"/>
</dbReference>
<evidence type="ECO:0000256" key="1">
    <source>
        <dbReference type="ARBA" id="ARBA00004162"/>
    </source>
</evidence>
<evidence type="ECO:0000313" key="10">
    <source>
        <dbReference type="EMBL" id="EEG77646.1"/>
    </source>
</evidence>
<evidence type="ECO:0000313" key="11">
    <source>
        <dbReference type="Proteomes" id="UP000006443"/>
    </source>
</evidence>
<comment type="caution">
    <text evidence="10">The sequence shown here is derived from an EMBL/GenBank/DDBJ whole genome shotgun (WGS) entry which is preliminary data.</text>
</comment>
<dbReference type="Pfam" id="PF02416">
    <property type="entry name" value="TatA_B_E"/>
    <property type="match status" value="1"/>
</dbReference>
<evidence type="ECO:0000256" key="8">
    <source>
        <dbReference type="ARBA" id="ARBA00023136"/>
    </source>
</evidence>
<dbReference type="OrthoDB" id="9800908at2"/>
<accession>C0GFV7</accession>
<keyword evidence="6 9" id="KW-1133">Transmembrane helix</keyword>
<dbReference type="InterPro" id="IPR003369">
    <property type="entry name" value="TatA/B/E"/>
</dbReference>
<evidence type="ECO:0000256" key="4">
    <source>
        <dbReference type="ARBA" id="ARBA00022692"/>
    </source>
</evidence>
<keyword evidence="2 9" id="KW-0813">Transport</keyword>
<dbReference type="RefSeq" id="WP_008516062.1">
    <property type="nucleotide sequence ID" value="NZ_ACJM01000006.1"/>
</dbReference>
<dbReference type="EMBL" id="ACJM01000006">
    <property type="protein sequence ID" value="EEG77646.1"/>
    <property type="molecule type" value="Genomic_DNA"/>
</dbReference>
<evidence type="ECO:0000256" key="9">
    <source>
        <dbReference type="HAMAP-Rule" id="MF_00236"/>
    </source>
</evidence>
<evidence type="ECO:0000256" key="6">
    <source>
        <dbReference type="ARBA" id="ARBA00022989"/>
    </source>
</evidence>
<sequence length="62" mass="6694">MFSKIGPLEILLVLGLALLIFGPAKLPEIGKSFGKGIREFRAATKEMTQTVSDAADTEENKT</sequence>
<keyword evidence="5 9" id="KW-0653">Protein transport</keyword>
<dbReference type="NCBIfam" id="NF011430">
    <property type="entry name" value="PRK14861.1"/>
    <property type="match status" value="1"/>
</dbReference>
<evidence type="ECO:0000256" key="7">
    <source>
        <dbReference type="ARBA" id="ARBA00023010"/>
    </source>
</evidence>
<protein>
    <recommendedName>
        <fullName evidence="9">Sec-independent protein translocase protein TatA</fullName>
    </recommendedName>
</protein>
<dbReference type="GO" id="GO:0008320">
    <property type="term" value="F:protein transmembrane transporter activity"/>
    <property type="evidence" value="ECO:0007669"/>
    <property type="project" value="UniProtKB-UniRule"/>
</dbReference>
<dbReference type="AlphaFoldDB" id="C0GFV7"/>
<dbReference type="GO" id="GO:0043953">
    <property type="term" value="P:protein transport by the Tat complex"/>
    <property type="evidence" value="ECO:0007669"/>
    <property type="project" value="UniProtKB-UniRule"/>
</dbReference>
<gene>
    <name evidence="9" type="primary">tatA</name>
    <name evidence="10" type="ORF">DealDRAFT_1366</name>
</gene>
<reference evidence="10 11" key="1">
    <citation type="submission" date="2009-02" db="EMBL/GenBank/DDBJ databases">
        <title>Sequencing of the draft genome and assembly of Dethiobacter alkaliphilus AHT 1.</title>
        <authorList>
            <consortium name="US DOE Joint Genome Institute (JGI-PGF)"/>
            <person name="Lucas S."/>
            <person name="Copeland A."/>
            <person name="Lapidus A."/>
            <person name="Glavina del Rio T."/>
            <person name="Dalin E."/>
            <person name="Tice H."/>
            <person name="Bruce D."/>
            <person name="Goodwin L."/>
            <person name="Pitluck S."/>
            <person name="Larimer F."/>
            <person name="Land M.L."/>
            <person name="Hauser L."/>
            <person name="Muyzer G."/>
        </authorList>
    </citation>
    <scope>NUCLEOTIDE SEQUENCE [LARGE SCALE GENOMIC DNA]</scope>
    <source>
        <strain evidence="10 11">AHT 1</strain>
    </source>
</reference>
<comment type="subunit">
    <text evidence="9">Forms a complex with TatC.</text>
</comment>
<name>C0GFV7_DETAL</name>
<keyword evidence="4 9" id="KW-0812">Transmembrane</keyword>
<keyword evidence="11" id="KW-1185">Reference proteome</keyword>
<dbReference type="InterPro" id="IPR006312">
    <property type="entry name" value="TatA/E"/>
</dbReference>
<organism evidence="10 11">
    <name type="scientific">Dethiobacter alkaliphilus AHT 1</name>
    <dbReference type="NCBI Taxonomy" id="555088"/>
    <lineage>
        <taxon>Bacteria</taxon>
        <taxon>Bacillati</taxon>
        <taxon>Bacillota</taxon>
        <taxon>Dethiobacteria</taxon>
        <taxon>Dethiobacterales</taxon>
        <taxon>Dethiobacteraceae</taxon>
        <taxon>Dethiobacter</taxon>
    </lineage>
</organism>
<proteinExistence type="inferred from homology"/>
<evidence type="ECO:0000256" key="2">
    <source>
        <dbReference type="ARBA" id="ARBA00022448"/>
    </source>
</evidence>
<dbReference type="STRING" id="555088.DealDRAFT_1366"/>
<keyword evidence="7 9" id="KW-0811">Translocation</keyword>
<dbReference type="eggNOG" id="COG1826">
    <property type="taxonomic scope" value="Bacteria"/>
</dbReference>
<dbReference type="GO" id="GO:0033281">
    <property type="term" value="C:TAT protein transport complex"/>
    <property type="evidence" value="ECO:0007669"/>
    <property type="project" value="UniProtKB-UniRule"/>
</dbReference>
<dbReference type="NCBIfam" id="TIGR01411">
    <property type="entry name" value="tatAE"/>
    <property type="match status" value="1"/>
</dbReference>
<comment type="similarity">
    <text evidence="9">Belongs to the TatA/E family.</text>
</comment>
<dbReference type="Proteomes" id="UP000006443">
    <property type="component" value="Unassembled WGS sequence"/>
</dbReference>
<dbReference type="PANTHER" id="PTHR42982:SF1">
    <property type="entry name" value="SEC-INDEPENDENT PROTEIN TRANSLOCASE PROTEIN TATA"/>
    <property type="match status" value="1"/>
</dbReference>
<evidence type="ECO:0000256" key="3">
    <source>
        <dbReference type="ARBA" id="ARBA00022475"/>
    </source>
</evidence>
<keyword evidence="8 9" id="KW-0472">Membrane</keyword>
<keyword evidence="3 9" id="KW-1003">Cell membrane</keyword>
<dbReference type="Gene3D" id="1.20.5.3310">
    <property type="match status" value="1"/>
</dbReference>
<comment type="subcellular location">
    <subcellularLocation>
        <location evidence="1 9">Cell membrane</location>
        <topology evidence="1 9">Single-pass membrane protein</topology>
    </subcellularLocation>
</comment>